<name>A0A3N2BXJ6_9MICO</name>
<keyword evidence="3" id="KW-1185">Reference proteome</keyword>
<dbReference type="InterPro" id="IPR057204">
    <property type="entry name" value="DUF7882"/>
</dbReference>
<sequence>MILATRSLSDRRYALEFVRSKGSRTPGLVDDNLATDERARGCYLARRTGAWIIGTLIYGNNIDRKQIIDHQLVHLKTIVLMKLRRNEPFALTVHDGERMDTRSTFWIHPAVSLCFVFDTCERVDMDRQVLESLMRQANGGEMTIDADRA</sequence>
<feature type="domain" description="DUF7882" evidence="1">
    <location>
        <begin position="53"/>
        <end position="140"/>
    </location>
</feature>
<dbReference type="Pfam" id="PF25355">
    <property type="entry name" value="DUF7882"/>
    <property type="match status" value="1"/>
</dbReference>
<reference evidence="2 3" key="1">
    <citation type="submission" date="2018-11" db="EMBL/GenBank/DDBJ databases">
        <title>Sequencing the genomes of 1000 actinobacteria strains.</title>
        <authorList>
            <person name="Klenk H.-P."/>
        </authorList>
    </citation>
    <scope>NUCLEOTIDE SEQUENCE [LARGE SCALE GENOMIC DNA]</scope>
    <source>
        <strain evidence="2 3">DSM 14012</strain>
    </source>
</reference>
<accession>A0A3N2BXJ6</accession>
<dbReference type="Proteomes" id="UP000266915">
    <property type="component" value="Unassembled WGS sequence"/>
</dbReference>
<dbReference type="RefSeq" id="WP_085511577.1">
    <property type="nucleotide sequence ID" value="NZ_FXAP01000002.1"/>
</dbReference>
<comment type="caution">
    <text evidence="2">The sequence shown here is derived from an EMBL/GenBank/DDBJ whole genome shotgun (WGS) entry which is preliminary data.</text>
</comment>
<evidence type="ECO:0000259" key="1">
    <source>
        <dbReference type="Pfam" id="PF25355"/>
    </source>
</evidence>
<evidence type="ECO:0000313" key="2">
    <source>
        <dbReference type="EMBL" id="ROR80001.1"/>
    </source>
</evidence>
<dbReference type="EMBL" id="RKHL01000001">
    <property type="protein sequence ID" value="ROR80001.1"/>
    <property type="molecule type" value="Genomic_DNA"/>
</dbReference>
<evidence type="ECO:0000313" key="3">
    <source>
        <dbReference type="Proteomes" id="UP000266915"/>
    </source>
</evidence>
<gene>
    <name evidence="2" type="ORF">EDD42_0032</name>
</gene>
<proteinExistence type="predicted"/>
<organism evidence="2 3">
    <name type="scientific">Plantibacter flavus</name>
    <dbReference type="NCBI Taxonomy" id="150123"/>
    <lineage>
        <taxon>Bacteria</taxon>
        <taxon>Bacillati</taxon>
        <taxon>Actinomycetota</taxon>
        <taxon>Actinomycetes</taxon>
        <taxon>Micrococcales</taxon>
        <taxon>Microbacteriaceae</taxon>
        <taxon>Plantibacter</taxon>
    </lineage>
</organism>
<dbReference type="AlphaFoldDB" id="A0A3N2BXJ6"/>
<protein>
    <recommendedName>
        <fullName evidence="1">DUF7882 domain-containing protein</fullName>
    </recommendedName>
</protein>